<keyword evidence="3" id="KW-1185">Reference proteome</keyword>
<dbReference type="EMBL" id="JANEYF010001526">
    <property type="protein sequence ID" value="KAJ8963585.1"/>
    <property type="molecule type" value="Genomic_DNA"/>
</dbReference>
<feature type="region of interest" description="Disordered" evidence="1">
    <location>
        <begin position="47"/>
        <end position="71"/>
    </location>
</feature>
<feature type="compositionally biased region" description="Basic and acidic residues" evidence="1">
    <location>
        <begin position="84"/>
        <end position="93"/>
    </location>
</feature>
<evidence type="ECO:0000313" key="2">
    <source>
        <dbReference type="EMBL" id="KAJ8963585.1"/>
    </source>
</evidence>
<evidence type="ECO:0000313" key="3">
    <source>
        <dbReference type="Proteomes" id="UP001162156"/>
    </source>
</evidence>
<feature type="region of interest" description="Disordered" evidence="1">
    <location>
        <begin position="84"/>
        <end position="109"/>
    </location>
</feature>
<evidence type="ECO:0000256" key="1">
    <source>
        <dbReference type="SAM" id="MobiDB-lite"/>
    </source>
</evidence>
<accession>A0AAV8ZI12</accession>
<sequence>MVTLAIYGGHLNEHIISLRRGFTVEEALQIAYADDLDVQEIFIEPPEANVLTDKDSSDEEKGGLLDNLSGQQLSAGAELRVKKSISEEPHESVLDNEGPYTRPGLDKIT</sequence>
<dbReference type="AlphaFoldDB" id="A0AAV8ZI12"/>
<gene>
    <name evidence="2" type="ORF">NQ314_005533</name>
</gene>
<comment type="caution">
    <text evidence="2">The sequence shown here is derived from an EMBL/GenBank/DDBJ whole genome shotgun (WGS) entry which is preliminary data.</text>
</comment>
<proteinExistence type="predicted"/>
<feature type="compositionally biased region" description="Basic and acidic residues" evidence="1">
    <location>
        <begin position="52"/>
        <end position="63"/>
    </location>
</feature>
<organism evidence="2 3">
    <name type="scientific">Rhamnusium bicolor</name>
    <dbReference type="NCBI Taxonomy" id="1586634"/>
    <lineage>
        <taxon>Eukaryota</taxon>
        <taxon>Metazoa</taxon>
        <taxon>Ecdysozoa</taxon>
        <taxon>Arthropoda</taxon>
        <taxon>Hexapoda</taxon>
        <taxon>Insecta</taxon>
        <taxon>Pterygota</taxon>
        <taxon>Neoptera</taxon>
        <taxon>Endopterygota</taxon>
        <taxon>Coleoptera</taxon>
        <taxon>Polyphaga</taxon>
        <taxon>Cucujiformia</taxon>
        <taxon>Chrysomeloidea</taxon>
        <taxon>Cerambycidae</taxon>
        <taxon>Lepturinae</taxon>
        <taxon>Rhagiini</taxon>
        <taxon>Rhamnusium</taxon>
    </lineage>
</organism>
<name>A0AAV8ZI12_9CUCU</name>
<protein>
    <submittedName>
        <fullName evidence="2">Uncharacterized protein</fullName>
    </submittedName>
</protein>
<reference evidence="2" key="1">
    <citation type="journal article" date="2023" name="Insect Mol. Biol.">
        <title>Genome sequencing provides insights into the evolution of gene families encoding plant cell wall-degrading enzymes in longhorned beetles.</title>
        <authorList>
            <person name="Shin N.R."/>
            <person name="Okamura Y."/>
            <person name="Kirsch R."/>
            <person name="Pauchet Y."/>
        </authorList>
    </citation>
    <scope>NUCLEOTIDE SEQUENCE</scope>
    <source>
        <strain evidence="2">RBIC_L_NR</strain>
    </source>
</reference>
<dbReference type="Proteomes" id="UP001162156">
    <property type="component" value="Unassembled WGS sequence"/>
</dbReference>